<dbReference type="Proteomes" id="UP000033448">
    <property type="component" value="Unassembled WGS sequence"/>
</dbReference>
<protein>
    <submittedName>
        <fullName evidence="2">Uncharacterized protein</fullName>
    </submittedName>
</protein>
<feature type="compositionally biased region" description="Basic and acidic residues" evidence="1">
    <location>
        <begin position="10"/>
        <end position="24"/>
    </location>
</feature>
<evidence type="ECO:0000313" key="3">
    <source>
        <dbReference type="Proteomes" id="UP000033448"/>
    </source>
</evidence>
<proteinExistence type="predicted"/>
<dbReference type="PATRIC" id="fig|582680.7.peg.1185"/>
<evidence type="ECO:0000313" key="2">
    <source>
        <dbReference type="EMBL" id="KJL26210.1"/>
    </source>
</evidence>
<comment type="caution">
    <text evidence="2">The sequence shown here is derived from an EMBL/GenBank/DDBJ whole genome shotgun (WGS) entry which is preliminary data.</text>
</comment>
<dbReference type="AlphaFoldDB" id="A0A0F0L1H8"/>
<feature type="region of interest" description="Disordered" evidence="1">
    <location>
        <begin position="64"/>
        <end position="103"/>
    </location>
</feature>
<sequence>MTRSALSPHHVHEARRPEHISDSKVDASVNALTVLAHGGNLKSANRSRNLADADAAATIDRLLRGGNAPTAGEPPTSPVRGHAGDGRRLTAGPVLGAARGEPDPALRAREEYAMHVREGIRRTAMVPSVLTVPCAEHDAEAGTYCFRTGTRGVCWRRVVRRAVQR</sequence>
<dbReference type="EMBL" id="JYIT01000066">
    <property type="protein sequence ID" value="KJL26210.1"/>
    <property type="molecule type" value="Genomic_DNA"/>
</dbReference>
<accession>A0A0F0L1H8</accession>
<feature type="region of interest" description="Disordered" evidence="1">
    <location>
        <begin position="1"/>
        <end position="24"/>
    </location>
</feature>
<reference evidence="2 3" key="1">
    <citation type="submission" date="2015-02" db="EMBL/GenBank/DDBJ databases">
        <title>Draft genome sequences of ten Microbacterium spp. with emphasis on heavy metal contaminated environments.</title>
        <authorList>
            <person name="Corretto E."/>
        </authorList>
    </citation>
    <scope>NUCLEOTIDE SEQUENCE [LARGE SCALE GENOMIC DNA]</scope>
    <source>
        <strain evidence="2 3">DSM 23848</strain>
    </source>
</reference>
<gene>
    <name evidence="2" type="ORF">RL72_01145</name>
</gene>
<evidence type="ECO:0000256" key="1">
    <source>
        <dbReference type="SAM" id="MobiDB-lite"/>
    </source>
</evidence>
<organism evidence="2 3">
    <name type="scientific">Microbacterium azadirachtae</name>
    <dbReference type="NCBI Taxonomy" id="582680"/>
    <lineage>
        <taxon>Bacteria</taxon>
        <taxon>Bacillati</taxon>
        <taxon>Actinomycetota</taxon>
        <taxon>Actinomycetes</taxon>
        <taxon>Micrococcales</taxon>
        <taxon>Microbacteriaceae</taxon>
        <taxon>Microbacterium</taxon>
    </lineage>
</organism>
<name>A0A0F0L1H8_9MICO</name>
<keyword evidence="3" id="KW-1185">Reference proteome</keyword>